<dbReference type="GO" id="GO:0061608">
    <property type="term" value="F:nuclear import signal receptor activity"/>
    <property type="evidence" value="ECO:0007669"/>
    <property type="project" value="InterPro"/>
</dbReference>
<feature type="non-terminal residue" evidence="9">
    <location>
        <position position="1"/>
    </location>
</feature>
<dbReference type="PIRSF" id="PIRSF005673">
    <property type="entry name" value="Importin_alpha"/>
    <property type="match status" value="1"/>
</dbReference>
<dbReference type="PROSITE" id="PS50176">
    <property type="entry name" value="ARM_REPEAT"/>
    <property type="match status" value="2"/>
</dbReference>
<dbReference type="Gene3D" id="1.20.5.690">
    <property type="entry name" value="Importin-alpha, importin-beta-binding domain"/>
    <property type="match status" value="1"/>
</dbReference>
<dbReference type="AlphaFoldDB" id="Q5CVP7"/>
<keyword evidence="4" id="KW-0653">Protein transport</keyword>
<feature type="region of interest" description="Disordered" evidence="7">
    <location>
        <begin position="13"/>
        <end position="64"/>
    </location>
</feature>
<dbReference type="Pfam" id="PF01749">
    <property type="entry name" value="IBB"/>
    <property type="match status" value="1"/>
</dbReference>
<dbReference type="Pfam" id="PF00514">
    <property type="entry name" value="Arm"/>
    <property type="match status" value="7"/>
</dbReference>
<proteinExistence type="inferred from homology"/>
<evidence type="ECO:0000256" key="3">
    <source>
        <dbReference type="ARBA" id="ARBA00022737"/>
    </source>
</evidence>
<dbReference type="PROSITE" id="PS51214">
    <property type="entry name" value="IBB"/>
    <property type="match status" value="1"/>
</dbReference>
<keyword evidence="10" id="KW-1185">Reference proteome</keyword>
<accession>Q5CVP7</accession>
<feature type="repeat" description="ARM" evidence="5">
    <location>
        <begin position="159"/>
        <end position="201"/>
    </location>
</feature>
<dbReference type="FunCoup" id="Q5CVP7">
    <property type="interactions" value="260"/>
</dbReference>
<dbReference type="OrthoDB" id="29145at2759"/>
<dbReference type="OMA" id="EMIQMLY"/>
<dbReference type="InterPro" id="IPR002652">
    <property type="entry name" value="Importin-a_IBB"/>
</dbReference>
<evidence type="ECO:0000259" key="8">
    <source>
        <dbReference type="PROSITE" id="PS51214"/>
    </source>
</evidence>
<dbReference type="InterPro" id="IPR032413">
    <property type="entry name" value="Arm_3"/>
</dbReference>
<dbReference type="Gene3D" id="1.25.10.10">
    <property type="entry name" value="Leucine-rich Repeat Variant"/>
    <property type="match status" value="1"/>
</dbReference>
<evidence type="ECO:0000313" key="9">
    <source>
        <dbReference type="EMBL" id="EAK89707.1"/>
    </source>
</evidence>
<sequence length="552" mass="61553">IGIIATMDKLETHKKAYKKTFDDPRRKREEQQAQIRKQQRDEQLSKRRQGNDGENNDISMGMNIQSGNMYGVEHIPALSQGIMSQEFTTQFEATQGLRRLLSREHNPPIQAVIDAGVIPRLVHFLSDYDHPNLQFEAAWTLTNISSGTTEQTCEVVRHGSIPKCVELLNSPKLEVKEQAIWTLGNIAGDSANCRDLVLRAGALPPILQLIALEIGPLDNNEQMMNVKSPSTVGGKVSGKTSILRTATWTVNNLCRGRPPPPFEMVSHSLPVLCRLLYFSDLEVMTDACWALSYISDGPNDRVEAVLRSEACPRLVELLGHPSPLVQTPALRCVGNIVTGDDRQTQMVLSCGAAKYLLQLLSSPKKVIRKEACWTVSNITAGNKEQIQEIIDNGLIVPLVNLLNTAEFDVKKEAAWAISNATTGGTVEQIEYLVSQGVIKPLCDLLSIEDAKVINVALEAIENILKTGAIRQHERGLQENPYCALVEQAYGLSRLEKLQEAPSKAIYEKAFHIIVSYFPYEYEDDHEEIFDTIESAEPEFKYNPDSNVDFKFE</sequence>
<dbReference type="InterPro" id="IPR036975">
    <property type="entry name" value="Importin-a_IBB_sf"/>
</dbReference>
<dbReference type="EMBL" id="AAEE01000003">
    <property type="protein sequence ID" value="EAK89707.1"/>
    <property type="molecule type" value="Genomic_DNA"/>
</dbReference>
<keyword evidence="2 6" id="KW-0813">Transport</keyword>
<dbReference type="InterPro" id="IPR024931">
    <property type="entry name" value="Importin_alpha"/>
</dbReference>
<dbReference type="FunFam" id="1.25.10.10:FF:000009">
    <property type="entry name" value="Importin subunit alpha"/>
    <property type="match status" value="1"/>
</dbReference>
<name>Q5CVP7_CRYPI</name>
<dbReference type="InterPro" id="IPR016024">
    <property type="entry name" value="ARM-type_fold"/>
</dbReference>
<dbReference type="STRING" id="353152.Q5CVP7"/>
<comment type="similarity">
    <text evidence="1">Belongs to the importin alpha family.</text>
</comment>
<evidence type="ECO:0000256" key="2">
    <source>
        <dbReference type="ARBA" id="ARBA00022448"/>
    </source>
</evidence>
<dbReference type="InterPro" id="IPR000225">
    <property type="entry name" value="Armadillo"/>
</dbReference>
<keyword evidence="3" id="KW-0677">Repeat</keyword>
<gene>
    <name evidence="9" type="ORF">cgd8_3260</name>
</gene>
<dbReference type="SUPFAM" id="SSF48371">
    <property type="entry name" value="ARM repeat"/>
    <property type="match status" value="1"/>
</dbReference>
<evidence type="ECO:0000313" key="10">
    <source>
        <dbReference type="Proteomes" id="UP000006726"/>
    </source>
</evidence>
<dbReference type="KEGG" id="cpv:cgd8_3260"/>
<feature type="compositionally biased region" description="Basic and acidic residues" evidence="7">
    <location>
        <begin position="13"/>
        <end position="31"/>
    </location>
</feature>
<dbReference type="SMART" id="SM00185">
    <property type="entry name" value="ARM"/>
    <property type="match status" value="8"/>
</dbReference>
<dbReference type="GO" id="GO:0006606">
    <property type="term" value="P:protein import into nucleus"/>
    <property type="evidence" value="ECO:0007669"/>
    <property type="project" value="InterPro"/>
</dbReference>
<dbReference type="GO" id="GO:0005737">
    <property type="term" value="C:cytoplasm"/>
    <property type="evidence" value="ECO:0007669"/>
    <property type="project" value="InterPro"/>
</dbReference>
<dbReference type="Pfam" id="PF16186">
    <property type="entry name" value="Arm_3"/>
    <property type="match status" value="1"/>
</dbReference>
<dbReference type="InterPro" id="IPR011989">
    <property type="entry name" value="ARM-like"/>
</dbReference>
<evidence type="ECO:0000256" key="1">
    <source>
        <dbReference type="ARBA" id="ARBA00010394"/>
    </source>
</evidence>
<reference evidence="9 10" key="1">
    <citation type="journal article" date="2004" name="Science">
        <title>Complete genome sequence of the apicomplexan, Cryptosporidium parvum.</title>
        <authorList>
            <person name="Abrahamsen M.S."/>
            <person name="Templeton T.J."/>
            <person name="Enomoto S."/>
            <person name="Abrahante J.E."/>
            <person name="Zhu G."/>
            <person name="Lancto C.A."/>
            <person name="Deng M."/>
            <person name="Liu C."/>
            <person name="Widmer G."/>
            <person name="Tzipori S."/>
            <person name="Buck G.A."/>
            <person name="Xu P."/>
            <person name="Bankier A.T."/>
            <person name="Dear P.H."/>
            <person name="Konfortov B.A."/>
            <person name="Spriggs H.F."/>
            <person name="Iyer L."/>
            <person name="Anantharaman V."/>
            <person name="Aravind L."/>
            <person name="Kapur V."/>
        </authorList>
    </citation>
    <scope>NUCLEOTIDE SEQUENCE [LARGE SCALE GENOMIC DNA]</scope>
    <source>
        <strain evidence="10">Iowa II</strain>
    </source>
</reference>
<protein>
    <submittedName>
        <fullName evidence="9">Importin alpha subunit</fullName>
    </submittedName>
</protein>
<dbReference type="GeneID" id="3374337"/>
<comment type="caution">
    <text evidence="9">The sequence shown here is derived from an EMBL/GenBank/DDBJ whole genome shotgun (WGS) entry which is preliminary data.</text>
</comment>
<dbReference type="PANTHER" id="PTHR23316">
    <property type="entry name" value="IMPORTIN ALPHA"/>
    <property type="match status" value="1"/>
</dbReference>
<dbReference type="Proteomes" id="UP000006726">
    <property type="component" value="Chromosome 8"/>
</dbReference>
<feature type="repeat" description="ARM" evidence="5">
    <location>
        <begin position="116"/>
        <end position="145"/>
    </location>
</feature>
<evidence type="ECO:0000256" key="5">
    <source>
        <dbReference type="PROSITE-ProRule" id="PRU00259"/>
    </source>
</evidence>
<evidence type="ECO:0000256" key="7">
    <source>
        <dbReference type="SAM" id="MobiDB-lite"/>
    </source>
</evidence>
<feature type="compositionally biased region" description="Basic and acidic residues" evidence="7">
    <location>
        <begin position="38"/>
        <end position="51"/>
    </location>
</feature>
<feature type="domain" description="IBB" evidence="8">
    <location>
        <begin position="1"/>
        <end position="57"/>
    </location>
</feature>
<dbReference type="InParanoid" id="Q5CVP7"/>
<dbReference type="RefSeq" id="XP_627222.1">
    <property type="nucleotide sequence ID" value="XM_627222.1"/>
</dbReference>
<feature type="compositionally biased region" description="Polar residues" evidence="7">
    <location>
        <begin position="52"/>
        <end position="64"/>
    </location>
</feature>
<evidence type="ECO:0000256" key="4">
    <source>
        <dbReference type="ARBA" id="ARBA00022927"/>
    </source>
</evidence>
<organism evidence="9 10">
    <name type="scientific">Cryptosporidium parvum (strain Iowa II)</name>
    <dbReference type="NCBI Taxonomy" id="353152"/>
    <lineage>
        <taxon>Eukaryota</taxon>
        <taxon>Sar</taxon>
        <taxon>Alveolata</taxon>
        <taxon>Apicomplexa</taxon>
        <taxon>Conoidasida</taxon>
        <taxon>Coccidia</taxon>
        <taxon>Eucoccidiorida</taxon>
        <taxon>Eimeriorina</taxon>
        <taxon>Cryptosporidiidae</taxon>
        <taxon>Cryptosporidium</taxon>
    </lineage>
</organism>
<evidence type="ECO:0000256" key="6">
    <source>
        <dbReference type="PROSITE-ProRule" id="PRU00561"/>
    </source>
</evidence>
<dbReference type="GO" id="GO:0005634">
    <property type="term" value="C:nucleus"/>
    <property type="evidence" value="ECO:0007669"/>
    <property type="project" value="UniProtKB-ARBA"/>
</dbReference>